<dbReference type="OrthoDB" id="5497289at2"/>
<keyword evidence="3" id="KW-1185">Reference proteome</keyword>
<evidence type="ECO:0000313" key="3">
    <source>
        <dbReference type="Proteomes" id="UP000197277"/>
    </source>
</evidence>
<dbReference type="InterPro" id="IPR019302">
    <property type="entry name" value="CAP12/PCTIR_TIR_dom"/>
</dbReference>
<dbReference type="InterPro" id="IPR018490">
    <property type="entry name" value="cNMP-bd_dom_sf"/>
</dbReference>
<evidence type="ECO:0000313" key="2">
    <source>
        <dbReference type="EMBL" id="OWP64624.1"/>
    </source>
</evidence>
<reference evidence="2 3" key="1">
    <citation type="submission" date="2017-06" db="EMBL/GenBank/DDBJ databases">
        <title>Hymenobacter amundsenii sp. nov. isolated from regoliths in Antarctica.</title>
        <authorList>
            <person name="Sedlacek I."/>
            <person name="Kralova S."/>
            <person name="Pantucek R."/>
            <person name="Svec P."/>
            <person name="Holochova P."/>
            <person name="Stankova E."/>
            <person name="Vrbovska V."/>
            <person name="Busse H.-J."/>
        </authorList>
    </citation>
    <scope>NUCLEOTIDE SEQUENCE [LARGE SCALE GENOMIC DNA]</scope>
    <source>
        <strain evidence="2 3">CCM 8682</strain>
    </source>
</reference>
<feature type="domain" description="Cyclic nucleotide-binding" evidence="1">
    <location>
        <begin position="33"/>
        <end position="138"/>
    </location>
</feature>
<dbReference type="InterPro" id="IPR014710">
    <property type="entry name" value="RmlC-like_jellyroll"/>
</dbReference>
<dbReference type="Proteomes" id="UP000197277">
    <property type="component" value="Unassembled WGS sequence"/>
</dbReference>
<dbReference type="InterPro" id="IPR000595">
    <property type="entry name" value="cNMP-bd_dom"/>
</dbReference>
<dbReference type="Gene3D" id="2.60.120.10">
    <property type="entry name" value="Jelly Rolls"/>
    <property type="match status" value="1"/>
</dbReference>
<dbReference type="InterPro" id="IPR018488">
    <property type="entry name" value="cNMP-bd_CS"/>
</dbReference>
<name>A0A246FS81_9BACT</name>
<proteinExistence type="predicted"/>
<evidence type="ECO:0000259" key="1">
    <source>
        <dbReference type="PROSITE" id="PS50042"/>
    </source>
</evidence>
<dbReference type="RefSeq" id="WP_088462846.1">
    <property type="nucleotide sequence ID" value="NZ_NIRR01000002.1"/>
</dbReference>
<protein>
    <recommendedName>
        <fullName evidence="1">Cyclic nucleotide-binding domain-containing protein</fullName>
    </recommendedName>
</protein>
<dbReference type="Pfam" id="PF00027">
    <property type="entry name" value="cNMP_binding"/>
    <property type="match status" value="1"/>
</dbReference>
<organism evidence="2 3">
    <name type="scientific">Hymenobacter amundsenii</name>
    <dbReference type="NCBI Taxonomy" id="2006685"/>
    <lineage>
        <taxon>Bacteria</taxon>
        <taxon>Pseudomonadati</taxon>
        <taxon>Bacteroidota</taxon>
        <taxon>Cytophagia</taxon>
        <taxon>Cytophagales</taxon>
        <taxon>Hymenobacteraceae</taxon>
        <taxon>Hymenobacter</taxon>
    </lineage>
</organism>
<dbReference type="GO" id="GO:0050135">
    <property type="term" value="F:NADP+ nucleosidase activity"/>
    <property type="evidence" value="ECO:0007669"/>
    <property type="project" value="InterPro"/>
</dbReference>
<comment type="caution">
    <text evidence="2">The sequence shown here is derived from an EMBL/GenBank/DDBJ whole genome shotgun (WGS) entry which is preliminary data.</text>
</comment>
<dbReference type="AlphaFoldDB" id="A0A246FS81"/>
<dbReference type="Pfam" id="PF10137">
    <property type="entry name" value="CAP12-PCTIR_TIR"/>
    <property type="match status" value="1"/>
</dbReference>
<accession>A0A246FS81</accession>
<sequence>MLEKLKGKDGKRLTIDLLRRQKLINGSLSLAEQVYELVELREFLLGEILIKQDADDTDILLILSGSVSIEVHGRAVATRQHGQHIGEMALVDPSRSRSATVIASEKTVCAILSESDFALLASANSELWRVLAIELSDRLRERGKFLAPPNETPEIFIGCSREMLAIAQQIQLALNGQPMLVTIWTDSFFRASKTTIESLLEGFNKFDFAILVLGKEDLVTSRSKTKPAPRDNVIFELGMAMGALSRERTFMVYEQDLDTKIPSDLLGVTPMTYREGPANTLASRLAPVATQIRLEVEEKGPH</sequence>
<gene>
    <name evidence="2" type="ORF">CDA63_02370</name>
</gene>
<dbReference type="CDD" id="cd00038">
    <property type="entry name" value="CAP_ED"/>
    <property type="match status" value="1"/>
</dbReference>
<dbReference type="PROSITE" id="PS50042">
    <property type="entry name" value="CNMP_BINDING_3"/>
    <property type="match status" value="1"/>
</dbReference>
<dbReference type="SMART" id="SM00100">
    <property type="entry name" value="cNMP"/>
    <property type="match status" value="1"/>
</dbReference>
<dbReference type="EMBL" id="NIRR01000002">
    <property type="protein sequence ID" value="OWP64624.1"/>
    <property type="molecule type" value="Genomic_DNA"/>
</dbReference>
<dbReference type="SUPFAM" id="SSF51206">
    <property type="entry name" value="cAMP-binding domain-like"/>
    <property type="match status" value="1"/>
</dbReference>
<dbReference type="PROSITE" id="PS00889">
    <property type="entry name" value="CNMP_BINDING_2"/>
    <property type="match status" value="1"/>
</dbReference>